<keyword evidence="4" id="KW-1185">Reference proteome</keyword>
<dbReference type="GeneID" id="72833630"/>
<dbReference type="PATRIC" id="fig|1619248.3.peg.2010"/>
<dbReference type="SUPFAM" id="SSF49464">
    <property type="entry name" value="Carboxypeptidase regulatory domain-like"/>
    <property type="match status" value="1"/>
</dbReference>
<evidence type="ECO:0000313" key="3">
    <source>
        <dbReference type="Proteomes" id="UP000033352"/>
    </source>
</evidence>
<dbReference type="InterPro" id="IPR008969">
    <property type="entry name" value="CarboxyPept-like_regulatory"/>
</dbReference>
<dbReference type="Proteomes" id="UP000033352">
    <property type="component" value="Unassembled WGS sequence"/>
</dbReference>
<name>A0A0F1AY15_9ENTR</name>
<evidence type="ECO:0000313" key="1">
    <source>
        <dbReference type="EMBL" id="KJN25805.1"/>
    </source>
</evidence>
<organism evidence="1 3">
    <name type="scientific">Enterobacter sichuanensis</name>
    <dbReference type="NCBI Taxonomy" id="2071710"/>
    <lineage>
        <taxon>Bacteria</taxon>
        <taxon>Pseudomonadati</taxon>
        <taxon>Pseudomonadota</taxon>
        <taxon>Gammaproteobacteria</taxon>
        <taxon>Enterobacterales</taxon>
        <taxon>Enterobacteriaceae</taxon>
        <taxon>Enterobacter</taxon>
        <taxon>Enterobacter cloacae complex</taxon>
    </lineage>
</organism>
<dbReference type="RefSeq" id="WP_045285897.1">
    <property type="nucleotide sequence ID" value="NZ_CABMND010000015.1"/>
</dbReference>
<dbReference type="Proteomes" id="UP000787201">
    <property type="component" value="Unassembled WGS sequence"/>
</dbReference>
<accession>A0A0F1AY15</accession>
<dbReference type="EMBL" id="JAHLTI010000012">
    <property type="protein sequence ID" value="MBU5925528.1"/>
    <property type="molecule type" value="Genomic_DNA"/>
</dbReference>
<reference evidence="1 3" key="1">
    <citation type="submission" date="2015-03" db="EMBL/GenBank/DDBJ databases">
        <authorList>
            <person name="McCorrison J."/>
            <person name="Sanka R."/>
            <person name="Adams M."/>
            <person name="Brinkac L."/>
            <person name="Nierman W."/>
            <person name="Sutton G."/>
            <person name="Nelson K."/>
            <person name="Kiedrowski L."/>
            <person name="Guerrero D."/>
            <person name="Bonomo R."/>
        </authorList>
    </citation>
    <scope>NUCLEOTIDE SEQUENCE [LARGE SCALE GENOMIC DNA]</scope>
    <source>
        <strain evidence="1 3">35699</strain>
    </source>
</reference>
<comment type="caution">
    <text evidence="1">The sequence shown here is derived from an EMBL/GenBank/DDBJ whole genome shotgun (WGS) entry which is preliminary data.</text>
</comment>
<dbReference type="AlphaFoldDB" id="A0A0F1AY15"/>
<proteinExistence type="predicted"/>
<reference evidence="2 4" key="2">
    <citation type="submission" date="2021-06" db="EMBL/GenBank/DDBJ databases">
        <authorList>
            <person name="Stanton E."/>
        </authorList>
    </citation>
    <scope>NUCLEOTIDE SEQUENCE [LARGE SCALE GENOMIC DNA]</scope>
    <source>
        <strain evidence="2 4">2021EL-00146</strain>
    </source>
</reference>
<protein>
    <submittedName>
        <fullName evidence="2">Carboxypeptidase-like regulatory domain-containing protein</fullName>
    </submittedName>
</protein>
<dbReference type="EMBL" id="JZYX01000028">
    <property type="protein sequence ID" value="KJN25805.1"/>
    <property type="molecule type" value="Genomic_DNA"/>
</dbReference>
<dbReference type="OrthoDB" id="6629607at2"/>
<evidence type="ECO:0000313" key="2">
    <source>
        <dbReference type="EMBL" id="MBU5925528.1"/>
    </source>
</evidence>
<evidence type="ECO:0000313" key="4">
    <source>
        <dbReference type="Proteomes" id="UP000787201"/>
    </source>
</evidence>
<dbReference type="PROSITE" id="PS51257">
    <property type="entry name" value="PROKAR_LIPOPROTEIN"/>
    <property type="match status" value="1"/>
</dbReference>
<gene>
    <name evidence="2" type="ORF">KQV47_15205</name>
    <name evidence="1" type="ORF">SS37_13975</name>
</gene>
<sequence length="133" mass="14512">MKIMKLTGAMLIGLTLSGCVMHRQTQPEVEGRLIDSAGKPVPGAKITLEREQTLSDDNGRFAFQSQHEWIFFLPIGPMDWIYRTPLQISVNGKEYEAEAGGGLGGPHELEGKAFNVICTLPDLPGEARCQSGL</sequence>